<feature type="compositionally biased region" description="Low complexity" evidence="1">
    <location>
        <begin position="20"/>
        <end position="32"/>
    </location>
</feature>
<feature type="region of interest" description="Disordered" evidence="1">
    <location>
        <begin position="18"/>
        <end position="48"/>
    </location>
</feature>
<comment type="caution">
    <text evidence="3">The sequence shown here is derived from an EMBL/GenBank/DDBJ whole genome shotgun (WGS) entry which is preliminary data.</text>
</comment>
<reference evidence="3 4" key="1">
    <citation type="submission" date="2014-04" db="EMBL/GenBank/DDBJ databases">
        <title>Genome assembly of Hyalangium minutum DSM 14724.</title>
        <authorList>
            <person name="Sharma G."/>
            <person name="Subramanian S."/>
        </authorList>
    </citation>
    <scope>NUCLEOTIDE SEQUENCE [LARGE SCALE GENOMIC DNA]</scope>
    <source>
        <strain evidence="3 4">DSM 14724</strain>
    </source>
</reference>
<organism evidence="3 4">
    <name type="scientific">Hyalangium minutum</name>
    <dbReference type="NCBI Taxonomy" id="394096"/>
    <lineage>
        <taxon>Bacteria</taxon>
        <taxon>Pseudomonadati</taxon>
        <taxon>Myxococcota</taxon>
        <taxon>Myxococcia</taxon>
        <taxon>Myxococcales</taxon>
        <taxon>Cystobacterineae</taxon>
        <taxon>Archangiaceae</taxon>
        <taxon>Hyalangium</taxon>
    </lineage>
</organism>
<feature type="compositionally biased region" description="Polar residues" evidence="1">
    <location>
        <begin position="39"/>
        <end position="48"/>
    </location>
</feature>
<evidence type="ECO:0000256" key="2">
    <source>
        <dbReference type="SAM" id="SignalP"/>
    </source>
</evidence>
<accession>A0A085VZ81</accession>
<gene>
    <name evidence="3" type="ORF">DB31_4657</name>
</gene>
<evidence type="ECO:0000313" key="3">
    <source>
        <dbReference type="EMBL" id="KFE60744.1"/>
    </source>
</evidence>
<dbReference type="EMBL" id="JMCB01000028">
    <property type="protein sequence ID" value="KFE60744.1"/>
    <property type="molecule type" value="Genomic_DNA"/>
</dbReference>
<feature type="chain" id="PRO_5001799412" evidence="2">
    <location>
        <begin position="24"/>
        <end position="48"/>
    </location>
</feature>
<proteinExistence type="predicted"/>
<protein>
    <submittedName>
        <fullName evidence="3">Uncharacterized protein</fullName>
    </submittedName>
</protein>
<evidence type="ECO:0000313" key="4">
    <source>
        <dbReference type="Proteomes" id="UP000028725"/>
    </source>
</evidence>
<keyword evidence="4" id="KW-1185">Reference proteome</keyword>
<feature type="signal peptide" evidence="2">
    <location>
        <begin position="1"/>
        <end position="23"/>
    </location>
</feature>
<keyword evidence="2" id="KW-0732">Signal</keyword>
<name>A0A085VZ81_9BACT</name>
<dbReference type="Proteomes" id="UP000028725">
    <property type="component" value="Unassembled WGS sequence"/>
</dbReference>
<dbReference type="STRING" id="394096.DB31_4657"/>
<dbReference type="AlphaFoldDB" id="A0A085VZ81"/>
<evidence type="ECO:0000256" key="1">
    <source>
        <dbReference type="SAM" id="MobiDB-lite"/>
    </source>
</evidence>
<sequence length="48" mass="5028">MPYRSWVFLALLGLAGVSSTEEATPPEATPTQAKPPPTNWTAAKQTGG</sequence>